<comment type="similarity">
    <text evidence="6">Belongs to the drug/metabolite transporter (DMT) superfamily. Small multidrug resistance (SMR) (TC 2.A.7.1) family.</text>
</comment>
<evidence type="ECO:0000256" key="3">
    <source>
        <dbReference type="ARBA" id="ARBA00022692"/>
    </source>
</evidence>
<feature type="transmembrane region" description="Helical" evidence="7">
    <location>
        <begin position="83"/>
        <end position="103"/>
    </location>
</feature>
<evidence type="ECO:0000256" key="6">
    <source>
        <dbReference type="RuleBase" id="RU003942"/>
    </source>
</evidence>
<comment type="subcellular location">
    <subcellularLocation>
        <location evidence="1 6">Cell membrane</location>
        <topology evidence="1 6">Multi-pass membrane protein</topology>
    </subcellularLocation>
</comment>
<reference evidence="8 9" key="1">
    <citation type="submission" date="2021-03" db="EMBL/GenBank/DDBJ databases">
        <title>Genomic Encyclopedia of Type Strains, Phase IV (KMG-IV): sequencing the most valuable type-strain genomes for metagenomic binning, comparative biology and taxonomic classification.</title>
        <authorList>
            <person name="Goeker M."/>
        </authorList>
    </citation>
    <scope>NUCLEOTIDE SEQUENCE [LARGE SCALE GENOMIC DNA]</scope>
    <source>
        <strain evidence="8 9">DSM 14349</strain>
    </source>
</reference>
<dbReference type="InterPro" id="IPR037185">
    <property type="entry name" value="EmrE-like"/>
</dbReference>
<evidence type="ECO:0000313" key="8">
    <source>
        <dbReference type="EMBL" id="MBP1905883.1"/>
    </source>
</evidence>
<dbReference type="SUPFAM" id="SSF103481">
    <property type="entry name" value="Multidrug resistance efflux transporter EmrE"/>
    <property type="match status" value="1"/>
</dbReference>
<organism evidence="8 9">
    <name type="scientific">Paenibacillus turicensis</name>
    <dbReference type="NCBI Taxonomy" id="160487"/>
    <lineage>
        <taxon>Bacteria</taxon>
        <taxon>Bacillati</taxon>
        <taxon>Bacillota</taxon>
        <taxon>Bacilli</taxon>
        <taxon>Bacillales</taxon>
        <taxon>Paenibacillaceae</taxon>
        <taxon>Paenibacillus</taxon>
    </lineage>
</organism>
<evidence type="ECO:0000256" key="1">
    <source>
        <dbReference type="ARBA" id="ARBA00004651"/>
    </source>
</evidence>
<feature type="transmembrane region" description="Helical" evidence="7">
    <location>
        <begin position="55"/>
        <end position="77"/>
    </location>
</feature>
<name>A0ABS4FTH4_9BACL</name>
<keyword evidence="5 7" id="KW-0472">Membrane</keyword>
<sequence length="113" mass="11832">MNKTWASVVIAALFEVGWVIGLKHATSVVEWMGTAIAIVVSFYLLIASSKVLPVGTVYAVFVGLGTAGTVIADIILFNAPIQPIKLGLIAVLLVGVIGLKLVSKPSTEEVDVK</sequence>
<proteinExistence type="inferred from homology"/>
<keyword evidence="4 7" id="KW-1133">Transmembrane helix</keyword>
<keyword evidence="2" id="KW-1003">Cell membrane</keyword>
<dbReference type="PANTHER" id="PTHR30561">
    <property type="entry name" value="SMR FAMILY PROTON-DEPENDENT DRUG EFFLUX TRANSPORTER SUGE"/>
    <property type="match status" value="1"/>
</dbReference>
<accession>A0ABS4FTH4</accession>
<evidence type="ECO:0000256" key="5">
    <source>
        <dbReference type="ARBA" id="ARBA00023136"/>
    </source>
</evidence>
<dbReference type="Proteomes" id="UP001519272">
    <property type="component" value="Unassembled WGS sequence"/>
</dbReference>
<dbReference type="InterPro" id="IPR000390">
    <property type="entry name" value="Small_drug/metabolite_transptr"/>
</dbReference>
<gene>
    <name evidence="8" type="ORF">J2Z32_002531</name>
</gene>
<feature type="transmembrane region" description="Helical" evidence="7">
    <location>
        <begin position="31"/>
        <end position="48"/>
    </location>
</feature>
<evidence type="ECO:0000313" key="9">
    <source>
        <dbReference type="Proteomes" id="UP001519272"/>
    </source>
</evidence>
<protein>
    <submittedName>
        <fullName evidence="8">Paired small multidrug resistance pump</fullName>
    </submittedName>
</protein>
<dbReference type="Pfam" id="PF00893">
    <property type="entry name" value="Multi_Drug_Res"/>
    <property type="match status" value="1"/>
</dbReference>
<dbReference type="PANTHER" id="PTHR30561:SF7">
    <property type="entry name" value="GUANIDINIUM EFFLUX SYSTEM SUBUNIT GDNC-RELATED"/>
    <property type="match status" value="1"/>
</dbReference>
<dbReference type="InterPro" id="IPR045324">
    <property type="entry name" value="Small_multidrug_res"/>
</dbReference>
<keyword evidence="3 6" id="KW-0812">Transmembrane</keyword>
<evidence type="ECO:0000256" key="2">
    <source>
        <dbReference type="ARBA" id="ARBA00022475"/>
    </source>
</evidence>
<comment type="caution">
    <text evidence="8">The sequence shown here is derived from an EMBL/GenBank/DDBJ whole genome shotgun (WGS) entry which is preliminary data.</text>
</comment>
<evidence type="ECO:0000256" key="4">
    <source>
        <dbReference type="ARBA" id="ARBA00022989"/>
    </source>
</evidence>
<dbReference type="RefSeq" id="WP_210089498.1">
    <property type="nucleotide sequence ID" value="NZ_JAGGKG010000011.1"/>
</dbReference>
<keyword evidence="9" id="KW-1185">Reference proteome</keyword>
<evidence type="ECO:0000256" key="7">
    <source>
        <dbReference type="SAM" id="Phobius"/>
    </source>
</evidence>
<dbReference type="Gene3D" id="1.10.3730.20">
    <property type="match status" value="1"/>
</dbReference>
<dbReference type="EMBL" id="JAGGKG010000011">
    <property type="protein sequence ID" value="MBP1905883.1"/>
    <property type="molecule type" value="Genomic_DNA"/>
</dbReference>